<dbReference type="Proteomes" id="UP000244240">
    <property type="component" value="Unassembled WGS sequence"/>
</dbReference>
<organism evidence="1 2">
    <name type="scientific">Melghirimyces profundicolus</name>
    <dbReference type="NCBI Taxonomy" id="1242148"/>
    <lineage>
        <taxon>Bacteria</taxon>
        <taxon>Bacillati</taxon>
        <taxon>Bacillota</taxon>
        <taxon>Bacilli</taxon>
        <taxon>Bacillales</taxon>
        <taxon>Thermoactinomycetaceae</taxon>
        <taxon>Melghirimyces</taxon>
    </lineage>
</organism>
<comment type="caution">
    <text evidence="1">The sequence shown here is derived from an EMBL/GenBank/DDBJ whole genome shotgun (WGS) entry which is preliminary data.</text>
</comment>
<keyword evidence="2" id="KW-1185">Reference proteome</keyword>
<name>A0A2T6B0S3_9BACL</name>
<dbReference type="AlphaFoldDB" id="A0A2T6B0S3"/>
<accession>A0A2T6B0S3</accession>
<dbReference type="Pfam" id="PF14120">
    <property type="entry name" value="YhzD"/>
    <property type="match status" value="1"/>
</dbReference>
<evidence type="ECO:0000313" key="2">
    <source>
        <dbReference type="Proteomes" id="UP000244240"/>
    </source>
</evidence>
<protein>
    <submittedName>
        <fullName evidence="1">YhzD-like protein</fullName>
    </submittedName>
</protein>
<dbReference type="InterPro" id="IPR025544">
    <property type="entry name" value="YhzD"/>
</dbReference>
<evidence type="ECO:0000313" key="1">
    <source>
        <dbReference type="EMBL" id="PTX49615.1"/>
    </source>
</evidence>
<gene>
    <name evidence="1" type="ORF">C8P63_14010</name>
</gene>
<dbReference type="EMBL" id="QBKR01000040">
    <property type="protein sequence ID" value="PTX49615.1"/>
    <property type="molecule type" value="Genomic_DNA"/>
</dbReference>
<reference evidence="1 2" key="1">
    <citation type="submission" date="2018-04" db="EMBL/GenBank/DDBJ databases">
        <title>Genomic Encyclopedia of Archaeal and Bacterial Type Strains, Phase II (KMG-II): from individual species to whole genera.</title>
        <authorList>
            <person name="Goeker M."/>
        </authorList>
    </citation>
    <scope>NUCLEOTIDE SEQUENCE [LARGE SCALE GENOMIC DNA]</scope>
    <source>
        <strain evidence="1 2">DSM 45787</strain>
    </source>
</reference>
<proteinExistence type="predicted"/>
<sequence length="69" mass="7944">MYHMTVFDQEGNKLVDEALEAKSDSEAKEKGQAILREKEYSHLPYRIVHRSGRLVEFLSHKAKKAKAEA</sequence>